<evidence type="ECO:0000313" key="5">
    <source>
        <dbReference type="Proteomes" id="UP000807469"/>
    </source>
</evidence>
<proteinExistence type="predicted"/>
<evidence type="ECO:0000256" key="1">
    <source>
        <dbReference type="ARBA" id="ARBA00022737"/>
    </source>
</evidence>
<evidence type="ECO:0000313" key="4">
    <source>
        <dbReference type="EMBL" id="KAF9482897.1"/>
    </source>
</evidence>
<evidence type="ECO:0000256" key="2">
    <source>
        <dbReference type="SAM" id="MobiDB-lite"/>
    </source>
</evidence>
<feature type="region of interest" description="Disordered" evidence="2">
    <location>
        <begin position="815"/>
        <end position="837"/>
    </location>
</feature>
<dbReference type="InterPro" id="IPR056884">
    <property type="entry name" value="NPHP3-like_N"/>
</dbReference>
<organism evidence="4 5">
    <name type="scientific">Pholiota conissans</name>
    <dbReference type="NCBI Taxonomy" id="109636"/>
    <lineage>
        <taxon>Eukaryota</taxon>
        <taxon>Fungi</taxon>
        <taxon>Dikarya</taxon>
        <taxon>Basidiomycota</taxon>
        <taxon>Agaricomycotina</taxon>
        <taxon>Agaricomycetes</taxon>
        <taxon>Agaricomycetidae</taxon>
        <taxon>Agaricales</taxon>
        <taxon>Agaricineae</taxon>
        <taxon>Strophariaceae</taxon>
        <taxon>Pholiota</taxon>
    </lineage>
</organism>
<feature type="compositionally biased region" description="Polar residues" evidence="2">
    <location>
        <begin position="815"/>
        <end position="825"/>
    </location>
</feature>
<dbReference type="PANTHER" id="PTHR10039">
    <property type="entry name" value="AMELOGENIN"/>
    <property type="match status" value="1"/>
</dbReference>
<evidence type="ECO:0000259" key="3">
    <source>
        <dbReference type="Pfam" id="PF24883"/>
    </source>
</evidence>
<dbReference type="PANTHER" id="PTHR10039:SF14">
    <property type="entry name" value="NACHT DOMAIN-CONTAINING PROTEIN"/>
    <property type="match status" value="1"/>
</dbReference>
<dbReference type="SUPFAM" id="SSF52540">
    <property type="entry name" value="P-loop containing nucleoside triphosphate hydrolases"/>
    <property type="match status" value="1"/>
</dbReference>
<feature type="domain" description="Nephrocystin 3-like N-terminal" evidence="3">
    <location>
        <begin position="91"/>
        <end position="255"/>
    </location>
</feature>
<gene>
    <name evidence="4" type="ORF">BDN70DRAFT_381121</name>
</gene>
<reference evidence="4" key="1">
    <citation type="submission" date="2020-11" db="EMBL/GenBank/DDBJ databases">
        <authorList>
            <consortium name="DOE Joint Genome Institute"/>
            <person name="Ahrendt S."/>
            <person name="Riley R."/>
            <person name="Andreopoulos W."/>
            <person name="Labutti K."/>
            <person name="Pangilinan J."/>
            <person name="Ruiz-Duenas F.J."/>
            <person name="Barrasa J.M."/>
            <person name="Sanchez-Garcia M."/>
            <person name="Camarero S."/>
            <person name="Miyauchi S."/>
            <person name="Serrano A."/>
            <person name="Linde D."/>
            <person name="Babiker R."/>
            <person name="Drula E."/>
            <person name="Ayuso-Fernandez I."/>
            <person name="Pacheco R."/>
            <person name="Padilla G."/>
            <person name="Ferreira P."/>
            <person name="Barriuso J."/>
            <person name="Kellner H."/>
            <person name="Castanera R."/>
            <person name="Alfaro M."/>
            <person name="Ramirez L."/>
            <person name="Pisabarro A.G."/>
            <person name="Kuo A."/>
            <person name="Tritt A."/>
            <person name="Lipzen A."/>
            <person name="He G."/>
            <person name="Yan M."/>
            <person name="Ng V."/>
            <person name="Cullen D."/>
            <person name="Martin F."/>
            <person name="Rosso M.-N."/>
            <person name="Henrissat B."/>
            <person name="Hibbett D."/>
            <person name="Martinez A.T."/>
            <person name="Grigoriev I.V."/>
        </authorList>
    </citation>
    <scope>NUCLEOTIDE SEQUENCE</scope>
    <source>
        <strain evidence="4">CIRM-BRFM 674</strain>
    </source>
</reference>
<accession>A0A9P5Z8H5</accession>
<sequence length="837" mass="93827">MIPHHQASAMQPSRASTSNLQLFPGASNVNIHGGQFTAVGGDMHWHSSDMQRYGLKLLLENISRGAFHNAAERGDPPRCHPHTRASIRNAMMTWIKASAAHRKLIVWLYGPAGAGKTAIEQSIAEQCEREGLLGASFFFGRTAAGRNDTSRFAATIAYQLAISIPEAREQILGAIEKDLAIFSRSLEVQMRVLVIEPLTFAHVRMDRPTSPMAILVDGVDECGPNGDAQIRLLSALGAAADELQHIPIIFLVASRPEFEIRLAFNQEPLRSLMRGIFLDKNYQSNNDIHVYLTSKFQEIRQYQLALGIQVPPPWPTASDMTRLVNKSSGHFLFAATVVKFVNSPRRDPVDRLNIILGMSDAGKETPFAALDALYHFVLSGVDDLVNVLRVLTLLMLGGDYSNMLTVGVVECLLGIQVNRILMDMHALVFVPPINNPAAALRMHHASLGDFLMDQSRSGEFFIDTKKGHVKLAKYWLDMISNYPQPRAAGAGLHSFISNFAFHAAKAFEGGRYEVADYLSTFSLSRLLERIQNPNDLYSDKWSVLFKIAEKQKGIQSNILLRFQNEFYTFFIDRIRQYPSLWRPLIPAVVVWAASYGRHYFSKLLVMSCDPDAVDQVKELDRKTLMLYDTNHGQDDSTCIRDPFMIYSPYSTFFRELFMQRQESGRDRIRESRAAFATKIVQTFWHSVSEPPSEYPELLITLLPMCPKDPDIGSLLLENTLQYRYNNVTSNSAGNNKGYSDTDERIARESHMYLHRYSLLPLEHTHRPNTNICVICRYCYGASVVDHTSSNTGSAATVATGPCKPTEMTQMIPLNGLSTTTDSSIGKTRKRECIADEA</sequence>
<dbReference type="Pfam" id="PF24883">
    <property type="entry name" value="NPHP3_N"/>
    <property type="match status" value="1"/>
</dbReference>
<dbReference type="EMBL" id="MU155160">
    <property type="protein sequence ID" value="KAF9482897.1"/>
    <property type="molecule type" value="Genomic_DNA"/>
</dbReference>
<keyword evidence="5" id="KW-1185">Reference proteome</keyword>
<dbReference type="Proteomes" id="UP000807469">
    <property type="component" value="Unassembled WGS sequence"/>
</dbReference>
<protein>
    <recommendedName>
        <fullName evidence="3">Nephrocystin 3-like N-terminal domain-containing protein</fullName>
    </recommendedName>
</protein>
<name>A0A9P5Z8H5_9AGAR</name>
<dbReference type="Gene3D" id="3.40.50.300">
    <property type="entry name" value="P-loop containing nucleotide triphosphate hydrolases"/>
    <property type="match status" value="1"/>
</dbReference>
<dbReference type="OrthoDB" id="538223at2759"/>
<keyword evidence="1" id="KW-0677">Repeat</keyword>
<dbReference type="InterPro" id="IPR027417">
    <property type="entry name" value="P-loop_NTPase"/>
</dbReference>
<comment type="caution">
    <text evidence="4">The sequence shown here is derived from an EMBL/GenBank/DDBJ whole genome shotgun (WGS) entry which is preliminary data.</text>
</comment>
<dbReference type="AlphaFoldDB" id="A0A9P5Z8H5"/>